<name>A0A852UQ26_9ACTN</name>
<comment type="caution">
    <text evidence="2">The sequence shown here is derived from an EMBL/GenBank/DDBJ whole genome shotgun (WGS) entry which is preliminary data.</text>
</comment>
<dbReference type="Proteomes" id="UP000576393">
    <property type="component" value="Unassembled WGS sequence"/>
</dbReference>
<dbReference type="AlphaFoldDB" id="A0A852UQ26"/>
<feature type="region of interest" description="Disordered" evidence="1">
    <location>
        <begin position="56"/>
        <end position="126"/>
    </location>
</feature>
<evidence type="ECO:0000313" key="2">
    <source>
        <dbReference type="EMBL" id="NYF39182.1"/>
    </source>
</evidence>
<keyword evidence="3" id="KW-1185">Reference proteome</keyword>
<evidence type="ECO:0000313" key="3">
    <source>
        <dbReference type="Proteomes" id="UP000576393"/>
    </source>
</evidence>
<reference evidence="2 3" key="1">
    <citation type="submission" date="2020-07" db="EMBL/GenBank/DDBJ databases">
        <title>Sequencing the genomes of 1000 actinobacteria strains.</title>
        <authorList>
            <person name="Klenk H.-P."/>
        </authorList>
    </citation>
    <scope>NUCLEOTIDE SEQUENCE [LARGE SCALE GENOMIC DNA]</scope>
    <source>
        <strain evidence="2 3">DSM 45763</strain>
    </source>
</reference>
<evidence type="ECO:0000256" key="1">
    <source>
        <dbReference type="SAM" id="MobiDB-lite"/>
    </source>
</evidence>
<gene>
    <name evidence="2" type="ORF">HDA43_001341</name>
</gene>
<feature type="compositionally biased region" description="Low complexity" evidence="1">
    <location>
        <begin position="56"/>
        <end position="108"/>
    </location>
</feature>
<dbReference type="EMBL" id="JACCCO010000001">
    <property type="protein sequence ID" value="NYF39182.1"/>
    <property type="molecule type" value="Genomic_DNA"/>
</dbReference>
<accession>A0A852UQ26</accession>
<evidence type="ECO:0008006" key="4">
    <source>
        <dbReference type="Google" id="ProtNLM"/>
    </source>
</evidence>
<proteinExistence type="predicted"/>
<organism evidence="2 3">
    <name type="scientific">Streptosporangium sandarakinum</name>
    <dbReference type="NCBI Taxonomy" id="1260955"/>
    <lineage>
        <taxon>Bacteria</taxon>
        <taxon>Bacillati</taxon>
        <taxon>Actinomycetota</taxon>
        <taxon>Actinomycetes</taxon>
        <taxon>Streptosporangiales</taxon>
        <taxon>Streptosporangiaceae</taxon>
        <taxon>Streptosporangium</taxon>
    </lineage>
</organism>
<protein>
    <recommendedName>
        <fullName evidence="4">Septum formation initiator</fullName>
    </recommendedName>
</protein>
<dbReference type="RefSeq" id="WP_179818823.1">
    <property type="nucleotide sequence ID" value="NZ_JACCCO010000001.1"/>
</dbReference>
<feature type="compositionally biased region" description="Low complexity" evidence="1">
    <location>
        <begin position="114"/>
        <end position="123"/>
    </location>
</feature>
<sequence length="197" mass="19427">MSRRIPLAAAAGWLITAAIATGAGVTVIGVLGEPLADSAGRPLSAREVREALARATPAADVTAAGPTAAGPASTGATEASADAPAEDPAAPTATGPSATPTAVSVTPATPAPTAPTAAGSPPGHSRLIATAGGNVIARCDGGLVTLRSWSPAQGFHVDKVDRGPDRRARVEFESESGEVKVEVRCSATDTPVHTLDD</sequence>